<organism evidence="1 2">
    <name type="scientific">Kwoniella shivajii</name>
    <dbReference type="NCBI Taxonomy" id="564305"/>
    <lineage>
        <taxon>Eukaryota</taxon>
        <taxon>Fungi</taxon>
        <taxon>Dikarya</taxon>
        <taxon>Basidiomycota</taxon>
        <taxon>Agaricomycotina</taxon>
        <taxon>Tremellomycetes</taxon>
        <taxon>Tremellales</taxon>
        <taxon>Cryptococcaceae</taxon>
        <taxon>Kwoniella</taxon>
    </lineage>
</organism>
<dbReference type="EMBL" id="CP141881">
    <property type="protein sequence ID" value="WRT63386.1"/>
    <property type="molecule type" value="Genomic_DNA"/>
</dbReference>
<evidence type="ECO:0000313" key="1">
    <source>
        <dbReference type="EMBL" id="WRT63386.1"/>
    </source>
</evidence>
<keyword evidence="2" id="KW-1185">Reference proteome</keyword>
<dbReference type="Proteomes" id="UP001329825">
    <property type="component" value="Chromosome 1"/>
</dbReference>
<sequence length="154" mass="17240">MARFEYQPYVPLHMRYAHYYLTFDLQPGKAWIVGSATNQESSFAIFDQNLKISVDLNTSTSRATQQDYESLMVVVKVVSAKQSFSLRTTHNTSSPLVSIKSVQKDGRLFGEAEIGGIITDIEPGMYHLRVELIDPCTSPAIAVKVSKSFELCLK</sequence>
<dbReference type="GeneID" id="87952422"/>
<accession>A0ABZ1CNQ9</accession>
<name>A0ABZ1CNQ9_9TREE</name>
<reference evidence="1 2" key="1">
    <citation type="submission" date="2024-01" db="EMBL/GenBank/DDBJ databases">
        <title>Comparative genomics of Cryptococcus and Kwoniella reveals pathogenesis evolution and contrasting modes of karyotype evolution via chromosome fusion or intercentromeric recombination.</title>
        <authorList>
            <person name="Coelho M.A."/>
            <person name="David-Palma M."/>
            <person name="Shea T."/>
            <person name="Bowers K."/>
            <person name="McGinley-Smith S."/>
            <person name="Mohammad A.W."/>
            <person name="Gnirke A."/>
            <person name="Yurkov A.M."/>
            <person name="Nowrousian M."/>
            <person name="Sun S."/>
            <person name="Cuomo C.A."/>
            <person name="Heitman J."/>
        </authorList>
    </citation>
    <scope>NUCLEOTIDE SEQUENCE [LARGE SCALE GENOMIC DNA]</scope>
    <source>
        <strain evidence="1">CBS 11374</strain>
    </source>
</reference>
<dbReference type="RefSeq" id="XP_062788126.1">
    <property type="nucleotide sequence ID" value="XM_062932075.1"/>
</dbReference>
<gene>
    <name evidence="1" type="ORF">IL334_000291</name>
</gene>
<evidence type="ECO:0000313" key="2">
    <source>
        <dbReference type="Proteomes" id="UP001329825"/>
    </source>
</evidence>
<proteinExistence type="predicted"/>
<protein>
    <submittedName>
        <fullName evidence="1">Uncharacterized protein</fullName>
    </submittedName>
</protein>